<protein>
    <recommendedName>
        <fullName evidence="3">Gamma-glutamyl kinase</fullName>
    </recommendedName>
</protein>
<accession>A0A225NE32</accession>
<dbReference type="Proteomes" id="UP000215377">
    <property type="component" value="Unassembled WGS sequence"/>
</dbReference>
<gene>
    <name evidence="1" type="ORF">ATO3_19850</name>
</gene>
<evidence type="ECO:0000313" key="1">
    <source>
        <dbReference type="EMBL" id="OWU70521.1"/>
    </source>
</evidence>
<dbReference type="OrthoDB" id="7687351at2"/>
<dbReference type="RefSeq" id="WP_088651658.1">
    <property type="nucleotide sequence ID" value="NZ_AQQR01000011.1"/>
</dbReference>
<dbReference type="EMBL" id="AQQR01000011">
    <property type="protein sequence ID" value="OWU70521.1"/>
    <property type="molecule type" value="Genomic_DNA"/>
</dbReference>
<dbReference type="InterPro" id="IPR027417">
    <property type="entry name" value="P-loop_NTPase"/>
</dbReference>
<keyword evidence="2" id="KW-1185">Reference proteome</keyword>
<evidence type="ECO:0000313" key="2">
    <source>
        <dbReference type="Proteomes" id="UP000215377"/>
    </source>
</evidence>
<dbReference type="AlphaFoldDB" id="A0A225NE32"/>
<organism evidence="1 2">
    <name type="scientific">Marinibacterium profundimaris</name>
    <dbReference type="NCBI Taxonomy" id="1679460"/>
    <lineage>
        <taxon>Bacteria</taxon>
        <taxon>Pseudomonadati</taxon>
        <taxon>Pseudomonadota</taxon>
        <taxon>Alphaproteobacteria</taxon>
        <taxon>Rhodobacterales</taxon>
        <taxon>Paracoccaceae</taxon>
        <taxon>Marinibacterium</taxon>
    </lineage>
</organism>
<sequence>MLVFSAQNLAFIAVPKTGTTAVEMALRPHADIIFTKHRKHMTAQRFHNKVAPFLDRTFGLTPERMAVIRDPEEQIRSWYRYRSGQRQKGSDKSTFDISFDEFVRDVISDDPPVHAGIGSQWNMVTGKGAVMVHHLFAYEDQPVFRAFLDDRFGDRIVVKEKNVSPPADAPLEDATRKALHRRRSKEFALWQRIRDAGGHLVSAV</sequence>
<dbReference type="Gene3D" id="3.40.50.300">
    <property type="entry name" value="P-loop containing nucleotide triphosphate hydrolases"/>
    <property type="match status" value="1"/>
</dbReference>
<reference evidence="1 2" key="1">
    <citation type="submission" date="2013-04" db="EMBL/GenBank/DDBJ databases">
        <title>Oceanicola sp. 22II1-22F33 Genome Sequencing.</title>
        <authorList>
            <person name="Lai Q."/>
            <person name="Li G."/>
            <person name="Shao Z."/>
        </authorList>
    </citation>
    <scope>NUCLEOTIDE SEQUENCE [LARGE SCALE GENOMIC DNA]</scope>
    <source>
        <strain evidence="1 2">22II1-22F33</strain>
    </source>
</reference>
<proteinExistence type="predicted"/>
<dbReference type="SUPFAM" id="SSF52540">
    <property type="entry name" value="P-loop containing nucleoside triphosphate hydrolases"/>
    <property type="match status" value="1"/>
</dbReference>
<name>A0A225NE32_9RHOB</name>
<comment type="caution">
    <text evidence="1">The sequence shown here is derived from an EMBL/GenBank/DDBJ whole genome shotgun (WGS) entry which is preliminary data.</text>
</comment>
<evidence type="ECO:0008006" key="3">
    <source>
        <dbReference type="Google" id="ProtNLM"/>
    </source>
</evidence>